<reference evidence="3 4" key="1">
    <citation type="submission" date="2016-10" db="EMBL/GenBank/DDBJ databases">
        <authorList>
            <person name="de Groot N.N."/>
        </authorList>
    </citation>
    <scope>NUCLEOTIDE SEQUENCE [LARGE SCALE GENOMIC DNA]</scope>
    <source>
        <strain evidence="3 4">DSM 2784</strain>
    </source>
</reference>
<dbReference type="EMBL" id="FMWL01000006">
    <property type="protein sequence ID" value="SCZ79147.1"/>
    <property type="molecule type" value="Genomic_DNA"/>
</dbReference>
<feature type="transmembrane region" description="Helical" evidence="1">
    <location>
        <begin position="417"/>
        <end position="442"/>
    </location>
</feature>
<feature type="transmembrane region" description="Helical" evidence="1">
    <location>
        <begin position="20"/>
        <end position="38"/>
    </location>
</feature>
<dbReference type="AlphaFoldDB" id="A0A1G5RYY6"/>
<feature type="transmembrane region" description="Helical" evidence="1">
    <location>
        <begin position="238"/>
        <end position="257"/>
    </location>
</feature>
<evidence type="ECO:0000256" key="1">
    <source>
        <dbReference type="SAM" id="Phobius"/>
    </source>
</evidence>
<feature type="transmembrane region" description="Helical" evidence="1">
    <location>
        <begin position="91"/>
        <end position="109"/>
    </location>
</feature>
<keyword evidence="1" id="KW-0472">Membrane</keyword>
<protein>
    <submittedName>
        <fullName evidence="3">Nucleoside recognition GATE domain-containing membrane protein YjiH</fullName>
    </submittedName>
</protein>
<gene>
    <name evidence="3" type="ORF">SAMN03080599_01616</name>
</gene>
<dbReference type="Proteomes" id="UP000199208">
    <property type="component" value="Unassembled WGS sequence"/>
</dbReference>
<feature type="transmembrane region" description="Helical" evidence="1">
    <location>
        <begin position="312"/>
        <end position="333"/>
    </location>
</feature>
<keyword evidence="1" id="KW-0812">Transmembrane</keyword>
<accession>A0A1G5RYY6</accession>
<sequence length="443" mass="48194">MSIQEQVIQTRKAATRQQLLMKLVSYSAIGIVMFFLPVTLGTKTTIPIDHIVTGLREAFPGASAFYTLFVIMAGAVYSLKSEKWRGSVTELSFTGLKLLGMALGLMAFFGDGPAWLFEPDMLPFFFNRIVMPIGLIIPIGSVFLAFLINYGLLELVGVIMRPVMKPLFRTPGRSAIDAVGSFVGSYSIALLITNGVYREGKYSIREAAIIATGFSTVSATFMIIVAKTLDLMDHWLTFFWVSLILTFAVTAVTARIWPLSRKPQTYCNGMVGIPESSEKGNILKRALNEGMDAAAVAPGLLSSVRENLRNGLVMAMGVLPTVLAIGILGAYLAKYTPVFDWLGMPFIPLIRLLGLPDATLIAKSLVLNIADMSLPLLIMQGTAMVPKFIIANISISTVLFLSASIPCVLSTDIPLTFVEIMIIALERTVIGLILITPVAYMLF</sequence>
<evidence type="ECO:0000259" key="2">
    <source>
        <dbReference type="Pfam" id="PF07670"/>
    </source>
</evidence>
<dbReference type="RefSeq" id="WP_242870841.1">
    <property type="nucleotide sequence ID" value="NZ_FMWL01000006.1"/>
</dbReference>
<organism evidence="3 4">
    <name type="scientific">Acidaminobacter hydrogenoformans DSM 2784</name>
    <dbReference type="NCBI Taxonomy" id="1120920"/>
    <lineage>
        <taxon>Bacteria</taxon>
        <taxon>Bacillati</taxon>
        <taxon>Bacillota</taxon>
        <taxon>Clostridia</taxon>
        <taxon>Peptostreptococcales</taxon>
        <taxon>Acidaminobacteraceae</taxon>
        <taxon>Acidaminobacter</taxon>
    </lineage>
</organism>
<dbReference type="STRING" id="1120920.SAMN03080599_01616"/>
<dbReference type="Pfam" id="PF07670">
    <property type="entry name" value="Gate"/>
    <property type="match status" value="1"/>
</dbReference>
<feature type="transmembrane region" description="Helical" evidence="1">
    <location>
        <begin position="207"/>
        <end position="226"/>
    </location>
</feature>
<proteinExistence type="predicted"/>
<evidence type="ECO:0000313" key="3">
    <source>
        <dbReference type="EMBL" id="SCZ79147.1"/>
    </source>
</evidence>
<feature type="transmembrane region" description="Helical" evidence="1">
    <location>
        <begin position="345"/>
        <end position="367"/>
    </location>
</feature>
<keyword evidence="4" id="KW-1185">Reference proteome</keyword>
<keyword evidence="1" id="KW-1133">Transmembrane helix</keyword>
<feature type="domain" description="Nucleoside transporter/FeoB GTPase Gate" evidence="2">
    <location>
        <begin position="133"/>
        <end position="229"/>
    </location>
</feature>
<dbReference type="InterPro" id="IPR011642">
    <property type="entry name" value="Gate_dom"/>
</dbReference>
<evidence type="ECO:0000313" key="4">
    <source>
        <dbReference type="Proteomes" id="UP000199208"/>
    </source>
</evidence>
<feature type="transmembrane region" description="Helical" evidence="1">
    <location>
        <begin position="58"/>
        <end position="79"/>
    </location>
</feature>
<feature type="transmembrane region" description="Helical" evidence="1">
    <location>
        <begin position="129"/>
        <end position="152"/>
    </location>
</feature>
<feature type="transmembrane region" description="Helical" evidence="1">
    <location>
        <begin position="388"/>
        <end position="411"/>
    </location>
</feature>
<name>A0A1G5RYY6_9FIRM</name>